<evidence type="ECO:0000313" key="4">
    <source>
        <dbReference type="Proteomes" id="UP000235945"/>
    </source>
</evidence>
<proteinExistence type="predicted"/>
<reference evidence="2 5" key="3">
    <citation type="submission" date="2020-08" db="EMBL/GenBank/DDBJ databases">
        <title>Genomic Encyclopedia of Type Strains, Phase III (KMG-III): the genomes of soil and plant-associated and newly described type strains.</title>
        <authorList>
            <person name="Whitman W."/>
        </authorList>
    </citation>
    <scope>NUCLEOTIDE SEQUENCE [LARGE SCALE GENOMIC DNA]</scope>
    <source>
        <strain evidence="2 5">CECT 3259</strain>
    </source>
</reference>
<evidence type="ECO:0000313" key="2">
    <source>
        <dbReference type="EMBL" id="MBB5121709.1"/>
    </source>
</evidence>
<keyword evidence="4" id="KW-1185">Reference proteome</keyword>
<name>A0A2N8P0C8_STREU</name>
<organism evidence="3 4">
    <name type="scientific">Streptomyces eurocidicus</name>
    <name type="common">Streptoverticillium eurocidicus</name>
    <dbReference type="NCBI Taxonomy" id="66423"/>
    <lineage>
        <taxon>Bacteria</taxon>
        <taxon>Bacillati</taxon>
        <taxon>Actinomycetota</taxon>
        <taxon>Actinomycetes</taxon>
        <taxon>Kitasatosporales</taxon>
        <taxon>Streptomycetaceae</taxon>
        <taxon>Streptomyces</taxon>
    </lineage>
</organism>
<evidence type="ECO:0000313" key="5">
    <source>
        <dbReference type="Proteomes" id="UP000528608"/>
    </source>
</evidence>
<reference evidence="4" key="2">
    <citation type="submission" date="2015-07" db="EMBL/GenBank/DDBJ databases">
        <authorList>
            <person name="Graham D.E."/>
            <person name="Giannone R.J."/>
            <person name="Gulvik C.A."/>
            <person name="Hettich R.L."/>
            <person name="Klingeman D.M."/>
            <person name="Mahan K.M."/>
            <person name="Parry R.J."/>
            <person name="Spain J.C."/>
        </authorList>
    </citation>
    <scope>NUCLEOTIDE SEQUENCE [LARGE SCALE GENOMIC DNA]</scope>
    <source>
        <strain evidence="4">ATCC 27428</strain>
    </source>
</reference>
<dbReference type="EMBL" id="JACHJF010000020">
    <property type="protein sequence ID" value="MBB5121709.1"/>
    <property type="molecule type" value="Genomic_DNA"/>
</dbReference>
<reference evidence="3" key="1">
    <citation type="submission" date="2015-07" db="EMBL/GenBank/DDBJ databases">
        <authorList>
            <person name="Noorani M."/>
        </authorList>
    </citation>
    <scope>NUCLEOTIDE SEQUENCE [LARGE SCALE GENOMIC DNA]</scope>
    <source>
        <strain evidence="3">ATCC 27428</strain>
    </source>
</reference>
<accession>A0A2N8P0C8</accession>
<dbReference type="Proteomes" id="UP000528608">
    <property type="component" value="Unassembled WGS sequence"/>
</dbReference>
<evidence type="ECO:0000313" key="3">
    <source>
        <dbReference type="EMBL" id="PNE34473.1"/>
    </source>
</evidence>
<dbReference type="CDD" id="cd00161">
    <property type="entry name" value="beta-trefoil_Ricin-like"/>
    <property type="match status" value="1"/>
</dbReference>
<comment type="caution">
    <text evidence="3">The sequence shown here is derived from an EMBL/GenBank/DDBJ whole genome shotgun (WGS) entry which is preliminary data.</text>
</comment>
<dbReference type="EMBL" id="LGUI01000002">
    <property type="protein sequence ID" value="PNE34473.1"/>
    <property type="molecule type" value="Genomic_DNA"/>
</dbReference>
<dbReference type="AlphaFoldDB" id="A0A2N8P0C8"/>
<feature type="region of interest" description="Disordered" evidence="1">
    <location>
        <begin position="52"/>
        <end position="72"/>
    </location>
</feature>
<sequence length="124" mass="13413">MCPIPPPTPSCARSAPSCAPEAGCWWWPAAWAPSATSTPGCATCSTARASIPGGYARDTQNSTLEHPEPRFPNLTLLRDNATHRFADIRGNGTGDGTWVVQWPYQTNPNGTPAINETFYLHPQF</sequence>
<dbReference type="Proteomes" id="UP000235945">
    <property type="component" value="Unassembled WGS sequence"/>
</dbReference>
<protein>
    <submittedName>
        <fullName evidence="3">Uncharacterized protein</fullName>
    </submittedName>
</protein>
<gene>
    <name evidence="3" type="ORF">AF335_07770</name>
    <name evidence="2" type="ORF">FHS36_005178</name>
</gene>
<evidence type="ECO:0000256" key="1">
    <source>
        <dbReference type="SAM" id="MobiDB-lite"/>
    </source>
</evidence>